<evidence type="ECO:0000313" key="3">
    <source>
        <dbReference type="Proteomes" id="UP000322234"/>
    </source>
</evidence>
<accession>A0A6B0RUK1</accession>
<gene>
    <name evidence="2" type="ORF">E5288_WYG002858</name>
</gene>
<comment type="caution">
    <text evidence="2">The sequence shown here is derived from an EMBL/GenBank/DDBJ whole genome shotgun (WGS) entry which is preliminary data.</text>
</comment>
<proteinExistence type="predicted"/>
<sequence length="326" mass="36035">MLEPSIPDPCPTPSPDQVVVCLLGFVSSEFKCGPSSAVYTQVSISDPSWHRSRPLRLEKMGKTEVPLMEQNKPLNSVYYTCNFVGSYLKPVRGVTQVGAKKKIASDFAFIIKIKYQVDRPKEWCSCRTEIKMVPITERAVHVLIPFMICMERAASLKRSRTRNEEHRREMSDFQEKIISLKMQHSETPPKSGSTKQKEMDKSDFTKVKNAAVLFETLNDQKDVTVTKDRHLSTRKLMAQNTAECMVLVLMHFPALNLRMPEAGVPGRASERLSAGGLVPELTTLSVQSLGSEQPGGQVSSAHAACETWGDASAPSVTGCVSAGDTQ</sequence>
<organism evidence="2 3">
    <name type="scientific">Bos mutus</name>
    <name type="common">wild yak</name>
    <dbReference type="NCBI Taxonomy" id="72004"/>
    <lineage>
        <taxon>Eukaryota</taxon>
        <taxon>Metazoa</taxon>
        <taxon>Chordata</taxon>
        <taxon>Craniata</taxon>
        <taxon>Vertebrata</taxon>
        <taxon>Euteleostomi</taxon>
        <taxon>Mammalia</taxon>
        <taxon>Eutheria</taxon>
        <taxon>Laurasiatheria</taxon>
        <taxon>Artiodactyla</taxon>
        <taxon>Ruminantia</taxon>
        <taxon>Pecora</taxon>
        <taxon>Bovidae</taxon>
        <taxon>Bovinae</taxon>
        <taxon>Bos</taxon>
    </lineage>
</organism>
<evidence type="ECO:0000256" key="1">
    <source>
        <dbReference type="SAM" id="MobiDB-lite"/>
    </source>
</evidence>
<dbReference type="Proteomes" id="UP000322234">
    <property type="component" value="Unassembled WGS sequence"/>
</dbReference>
<reference evidence="2" key="1">
    <citation type="submission" date="2019-10" db="EMBL/GenBank/DDBJ databases">
        <title>The sequence and de novo assembly of the wild yak genome.</title>
        <authorList>
            <person name="Liu Y."/>
        </authorList>
    </citation>
    <scope>NUCLEOTIDE SEQUENCE [LARGE SCALE GENOMIC DNA]</scope>
    <source>
        <strain evidence="2">WY2019</strain>
    </source>
</reference>
<protein>
    <submittedName>
        <fullName evidence="2">Uncharacterized protein</fullName>
    </submittedName>
</protein>
<dbReference type="AlphaFoldDB" id="A0A6B0RUK1"/>
<name>A0A6B0RUK1_9CETA</name>
<evidence type="ECO:0000313" key="2">
    <source>
        <dbReference type="EMBL" id="MXQ92811.1"/>
    </source>
</evidence>
<feature type="compositionally biased region" description="Polar residues" evidence="1">
    <location>
        <begin position="185"/>
        <end position="194"/>
    </location>
</feature>
<feature type="region of interest" description="Disordered" evidence="1">
    <location>
        <begin position="181"/>
        <end position="201"/>
    </location>
</feature>
<keyword evidence="3" id="KW-1185">Reference proteome</keyword>
<dbReference type="EMBL" id="VBQZ03000087">
    <property type="protein sequence ID" value="MXQ92811.1"/>
    <property type="molecule type" value="Genomic_DNA"/>
</dbReference>